<dbReference type="AlphaFoldDB" id="A0A918PY72"/>
<dbReference type="EMBL" id="BMZB01000001">
    <property type="protein sequence ID" value="GGZ26158.1"/>
    <property type="molecule type" value="Genomic_DNA"/>
</dbReference>
<dbReference type="SUPFAM" id="SSF53756">
    <property type="entry name" value="UDP-Glycosyltransferase/glycogen phosphorylase"/>
    <property type="match status" value="1"/>
</dbReference>
<reference evidence="5" key="1">
    <citation type="journal article" date="2014" name="Int. J. Syst. Evol. Microbiol.">
        <title>Complete genome sequence of Corynebacterium casei LMG S-19264T (=DSM 44701T), isolated from a smear-ripened cheese.</title>
        <authorList>
            <consortium name="US DOE Joint Genome Institute (JGI-PGF)"/>
            <person name="Walter F."/>
            <person name="Albersmeier A."/>
            <person name="Kalinowski J."/>
            <person name="Ruckert C."/>
        </authorList>
    </citation>
    <scope>NUCLEOTIDE SEQUENCE</scope>
    <source>
        <strain evidence="5">KCTC 32296</strain>
    </source>
</reference>
<name>A0A918PY72_9CAUL</name>
<comment type="caution">
    <text evidence="5">The sequence shown here is derived from an EMBL/GenBank/DDBJ whole genome shotgun (WGS) entry which is preliminary data.</text>
</comment>
<evidence type="ECO:0000313" key="5">
    <source>
        <dbReference type="EMBL" id="GGZ26158.1"/>
    </source>
</evidence>
<dbReference type="Gene3D" id="3.40.50.2000">
    <property type="entry name" value="Glycogen Phosphorylase B"/>
    <property type="match status" value="2"/>
</dbReference>
<dbReference type="InterPro" id="IPR028098">
    <property type="entry name" value="Glyco_trans_4-like_N"/>
</dbReference>
<feature type="domain" description="Glycosyltransferase subfamily 4-like N-terminal" evidence="4">
    <location>
        <begin position="17"/>
        <end position="170"/>
    </location>
</feature>
<dbReference type="GO" id="GO:0016757">
    <property type="term" value="F:glycosyltransferase activity"/>
    <property type="evidence" value="ECO:0007669"/>
    <property type="project" value="UniProtKB-KW"/>
</dbReference>
<keyword evidence="6" id="KW-1185">Reference proteome</keyword>
<dbReference type="Pfam" id="PF13439">
    <property type="entry name" value="Glyco_transf_4"/>
    <property type="match status" value="1"/>
</dbReference>
<gene>
    <name evidence="5" type="ORF">GCM10011273_09540</name>
</gene>
<dbReference type="RefSeq" id="WP_189485196.1">
    <property type="nucleotide sequence ID" value="NZ_BMZB01000001.1"/>
</dbReference>
<proteinExistence type="predicted"/>
<dbReference type="Pfam" id="PF00534">
    <property type="entry name" value="Glycos_transf_1"/>
    <property type="match status" value="1"/>
</dbReference>
<dbReference type="InterPro" id="IPR001296">
    <property type="entry name" value="Glyco_trans_1"/>
</dbReference>
<keyword evidence="1" id="KW-0328">Glycosyltransferase</keyword>
<organism evidence="5 6">
    <name type="scientific">Asticcacaulis endophyticus</name>
    <dbReference type="NCBI Taxonomy" id="1395890"/>
    <lineage>
        <taxon>Bacteria</taxon>
        <taxon>Pseudomonadati</taxon>
        <taxon>Pseudomonadota</taxon>
        <taxon>Alphaproteobacteria</taxon>
        <taxon>Caulobacterales</taxon>
        <taxon>Caulobacteraceae</taxon>
        <taxon>Asticcacaulis</taxon>
    </lineage>
</organism>
<protein>
    <submittedName>
        <fullName evidence="5">Glycosyl transferase family 1</fullName>
    </submittedName>
</protein>
<evidence type="ECO:0000256" key="2">
    <source>
        <dbReference type="ARBA" id="ARBA00022679"/>
    </source>
</evidence>
<evidence type="ECO:0000259" key="3">
    <source>
        <dbReference type="Pfam" id="PF00534"/>
    </source>
</evidence>
<sequence length="356" mass="38984">MNILFSFGNGHFPEFSGGVQSSTDYLVKAMQARGHKASVLCSLFGDGTFGLVARLKMKLTHRPWATDNGLGYDVRRAWKAWDAVPTLVKDDRPDVAVVQCHNTVPIGAELQKQGVPLVVYFRNVEFEELGGDPRQFSGAQFISNSQFTRSRYREAFGIDSHVIPPSIDVAKYETETTGRYVTFINPVAKKGLDRALEIAALCPEIEFLFVEGWPLNPEQEASLNAAIAPFKNITFMRRTSDMRTVYGQTKILLAPSQWEETWGRVASEAHCSGIPVLAANVGGLGEAVGPGGVLMPVGSGAADWASELKRMWSDSDHYAALSQTARAYARRPEIDPAAQIDQFEAILVQASGSGKR</sequence>
<dbReference type="Proteomes" id="UP000662572">
    <property type="component" value="Unassembled WGS sequence"/>
</dbReference>
<feature type="domain" description="Glycosyl transferase family 1" evidence="3">
    <location>
        <begin position="175"/>
        <end position="326"/>
    </location>
</feature>
<evidence type="ECO:0000313" key="6">
    <source>
        <dbReference type="Proteomes" id="UP000662572"/>
    </source>
</evidence>
<dbReference type="PANTHER" id="PTHR12526:SF510">
    <property type="entry name" value="D-INOSITOL 3-PHOSPHATE GLYCOSYLTRANSFERASE"/>
    <property type="match status" value="1"/>
</dbReference>
<evidence type="ECO:0000259" key="4">
    <source>
        <dbReference type="Pfam" id="PF13439"/>
    </source>
</evidence>
<keyword evidence="2 5" id="KW-0808">Transferase</keyword>
<reference evidence="5" key="2">
    <citation type="submission" date="2020-09" db="EMBL/GenBank/DDBJ databases">
        <authorList>
            <person name="Sun Q."/>
            <person name="Kim S."/>
        </authorList>
    </citation>
    <scope>NUCLEOTIDE SEQUENCE</scope>
    <source>
        <strain evidence="5">KCTC 32296</strain>
    </source>
</reference>
<accession>A0A918PY72</accession>
<evidence type="ECO:0000256" key="1">
    <source>
        <dbReference type="ARBA" id="ARBA00022676"/>
    </source>
</evidence>
<dbReference type="PANTHER" id="PTHR12526">
    <property type="entry name" value="GLYCOSYLTRANSFERASE"/>
    <property type="match status" value="1"/>
</dbReference>